<proteinExistence type="predicted"/>
<evidence type="ECO:0000313" key="3">
    <source>
        <dbReference type="EMBL" id="MDD0991941.1"/>
    </source>
</evidence>
<dbReference type="Proteomes" id="UP001148203">
    <property type="component" value="Unassembled WGS sequence"/>
</dbReference>
<comment type="caution">
    <text evidence="3">The sequence shown here is derived from an EMBL/GenBank/DDBJ whole genome shotgun (WGS) entry which is preliminary data.</text>
</comment>
<dbReference type="Gene3D" id="2.60.120.1440">
    <property type="match status" value="1"/>
</dbReference>
<dbReference type="Pfam" id="PF04773">
    <property type="entry name" value="FecR"/>
    <property type="match status" value="1"/>
</dbReference>
<protein>
    <submittedName>
        <fullName evidence="3">FecR domain-containing protein</fullName>
    </submittedName>
</protein>
<name>A0ABT5NUX2_9PSED</name>
<evidence type="ECO:0000259" key="1">
    <source>
        <dbReference type="Pfam" id="PF04773"/>
    </source>
</evidence>
<keyword evidence="4" id="KW-1185">Reference proteome</keyword>
<dbReference type="InterPro" id="IPR006860">
    <property type="entry name" value="FecR"/>
</dbReference>
<dbReference type="EMBL" id="JAMDGY010000044">
    <property type="protein sequence ID" value="MDD0991941.1"/>
    <property type="molecule type" value="Genomic_DNA"/>
</dbReference>
<reference evidence="3 4" key="1">
    <citation type="submission" date="2022-05" db="EMBL/GenBank/DDBJ databases">
        <title>Novel Pseudomonas spp. Isolated from a Rainbow Trout Aquaculture Facility.</title>
        <authorList>
            <person name="Testerman T."/>
            <person name="Graf J."/>
        </authorList>
    </citation>
    <scope>NUCLEOTIDE SEQUENCE [LARGE SCALE GENOMIC DNA]</scope>
    <source>
        <strain evidence="3 4">ID681</strain>
    </source>
</reference>
<organism evidence="3 4">
    <name type="scientific">Pseudomonas fontis</name>
    <dbReference type="NCBI Taxonomy" id="2942633"/>
    <lineage>
        <taxon>Bacteria</taxon>
        <taxon>Pseudomonadati</taxon>
        <taxon>Pseudomonadota</taxon>
        <taxon>Gammaproteobacteria</taxon>
        <taxon>Pseudomonadales</taxon>
        <taxon>Pseudomonadaceae</taxon>
        <taxon>Pseudomonas</taxon>
    </lineage>
</organism>
<dbReference type="RefSeq" id="WP_273913614.1">
    <property type="nucleotide sequence ID" value="NZ_JAMDGX010000093.1"/>
</dbReference>
<sequence>MSFKPLDTATHEAVDWLLKLEGQPPGSPTRLAFDHWLRSSPAHPKAWAQVNALLGAPLADLLDADQRHPGQLAAASRALRSLPSPSRRKAIGGGLAMLLLGLGGAAITQRLTPLGDVFADLRTGTGERHTFTLSDGSRLSLNARSAVDIRFEGGVRRVLLRDGELQVDVAADPNRPFIVETHEGRVQALGTRFSVTQQATSSSVAVQQHSVLLTTASGRTQRVESGQAFRFDRQRIDALAPSWRTRAGWSDGRIDVRDEPLGELVDALRPYRSGFLRISPEAARIRVYGTFLLDDSERTLRSLAETLPIRVETLGPWLTRIDVQ</sequence>
<accession>A0ABT5NUX2</accession>
<evidence type="ECO:0000313" key="4">
    <source>
        <dbReference type="Proteomes" id="UP001148203"/>
    </source>
</evidence>
<dbReference type="PANTHER" id="PTHR30273:SF2">
    <property type="entry name" value="PROTEIN FECR"/>
    <property type="match status" value="1"/>
</dbReference>
<gene>
    <name evidence="3" type="ORF">M5G11_15490</name>
</gene>
<dbReference type="InterPro" id="IPR032623">
    <property type="entry name" value="FecR_N"/>
</dbReference>
<evidence type="ECO:0000259" key="2">
    <source>
        <dbReference type="Pfam" id="PF16220"/>
    </source>
</evidence>
<dbReference type="Pfam" id="PF16220">
    <property type="entry name" value="DUF4880"/>
    <property type="match status" value="1"/>
</dbReference>
<feature type="domain" description="FecR protein" evidence="1">
    <location>
        <begin position="120"/>
        <end position="211"/>
    </location>
</feature>
<feature type="domain" description="FecR N-terminal" evidence="2">
    <location>
        <begin position="12"/>
        <end position="53"/>
    </location>
</feature>
<dbReference type="InterPro" id="IPR012373">
    <property type="entry name" value="Ferrdict_sens_TM"/>
</dbReference>
<dbReference type="PANTHER" id="PTHR30273">
    <property type="entry name" value="PERIPLASMIC SIGNAL SENSOR AND SIGMA FACTOR ACTIVATOR FECR-RELATED"/>
    <property type="match status" value="1"/>
</dbReference>
<dbReference type="PIRSF" id="PIRSF018266">
    <property type="entry name" value="FecR"/>
    <property type="match status" value="1"/>
</dbReference>